<protein>
    <submittedName>
        <fullName evidence="4">LLM class flavin-dependent oxidoreductase</fullName>
    </submittedName>
</protein>
<evidence type="ECO:0000313" key="5">
    <source>
        <dbReference type="Proteomes" id="UP001629744"/>
    </source>
</evidence>
<keyword evidence="5" id="KW-1185">Reference proteome</keyword>
<dbReference type="EMBL" id="JBDLNU010000004">
    <property type="protein sequence ID" value="MFM1729609.1"/>
    <property type="molecule type" value="Genomic_DNA"/>
</dbReference>
<evidence type="ECO:0000256" key="2">
    <source>
        <dbReference type="ARBA" id="ARBA00023033"/>
    </source>
</evidence>
<dbReference type="RefSeq" id="WP_348603616.1">
    <property type="nucleotide sequence ID" value="NZ_CP157276.1"/>
</dbReference>
<dbReference type="Pfam" id="PF00296">
    <property type="entry name" value="Bac_luciferase"/>
    <property type="match status" value="1"/>
</dbReference>
<dbReference type="PANTHER" id="PTHR30137">
    <property type="entry name" value="LUCIFERASE-LIKE MONOOXYGENASE"/>
    <property type="match status" value="1"/>
</dbReference>
<proteinExistence type="predicted"/>
<comment type="caution">
    <text evidence="4">The sequence shown here is derived from an EMBL/GenBank/DDBJ whole genome shotgun (WGS) entry which is preliminary data.</text>
</comment>
<keyword evidence="1" id="KW-0560">Oxidoreductase</keyword>
<feature type="domain" description="Luciferase-like" evidence="3">
    <location>
        <begin position="1"/>
        <end position="297"/>
    </location>
</feature>
<organism evidence="4 5">
    <name type="scientific">Prescottella soli</name>
    <dbReference type="NCBI Taxonomy" id="1543852"/>
    <lineage>
        <taxon>Bacteria</taxon>
        <taxon>Bacillati</taxon>
        <taxon>Actinomycetota</taxon>
        <taxon>Actinomycetes</taxon>
        <taxon>Mycobacteriales</taxon>
        <taxon>Nocardiaceae</taxon>
        <taxon>Prescottella</taxon>
    </lineage>
</organism>
<dbReference type="InterPro" id="IPR050766">
    <property type="entry name" value="Bact_Lucif_Oxidored"/>
</dbReference>
<keyword evidence="2" id="KW-0503">Monooxygenase</keyword>
<accession>A0ABW9FVI2</accession>
<evidence type="ECO:0000313" key="4">
    <source>
        <dbReference type="EMBL" id="MFM1729609.1"/>
    </source>
</evidence>
<dbReference type="InterPro" id="IPR036661">
    <property type="entry name" value="Luciferase-like_sf"/>
</dbReference>
<dbReference type="InterPro" id="IPR011251">
    <property type="entry name" value="Luciferase-like_dom"/>
</dbReference>
<evidence type="ECO:0000256" key="1">
    <source>
        <dbReference type="ARBA" id="ARBA00023002"/>
    </source>
</evidence>
<name>A0ABW9FVI2_9NOCA</name>
<sequence length="333" mass="36567">MELGVMSLGDHLPNPHTGIRTSQGERLRSIVDSSVEAESMGFAMVALGEHHFNDYIISSPQLMLAAIAERTEKIRLATAVTLLATSDPVRVAEDFATLDQLSGGRAELVVGRGINPETYAAFGGLDPKQGHAIMGEKIQLLAQLWNSKEPFSWSGEFRGPLENVQLKPSPLAGAPRLWMGTGTTEESVRRTAAQGLPLMLPSIFARIDTWGPLVEIYRELMAEQGKQPVVGSCSYIHVAPASQTAREQWRPYLTGYVTWARQLLGNKSPVNYEELIEGTAMCGSPEEVVERMNTFKEVIDPDMHLAVFDVGGLPHELLVDNMRLFSAEVMPKL</sequence>
<reference evidence="4 5" key="1">
    <citation type="submission" date="2023-11" db="EMBL/GenBank/DDBJ databases">
        <authorList>
            <person name="Val-Calvo J."/>
            <person name="Scortti M."/>
            <person name="Vazquez-Boland J."/>
        </authorList>
    </citation>
    <scope>NUCLEOTIDE SEQUENCE [LARGE SCALE GENOMIC DNA]</scope>
    <source>
        <strain evidence="4 5">DSM 46662</strain>
    </source>
</reference>
<gene>
    <name evidence="4" type="ORF">ABEU19_003120</name>
</gene>
<dbReference type="PANTHER" id="PTHR30137:SF8">
    <property type="entry name" value="BLR5498 PROTEIN"/>
    <property type="match status" value="1"/>
</dbReference>
<dbReference type="Proteomes" id="UP001629744">
    <property type="component" value="Unassembled WGS sequence"/>
</dbReference>
<evidence type="ECO:0000259" key="3">
    <source>
        <dbReference type="Pfam" id="PF00296"/>
    </source>
</evidence>
<dbReference type="SUPFAM" id="SSF51679">
    <property type="entry name" value="Bacterial luciferase-like"/>
    <property type="match status" value="1"/>
</dbReference>
<dbReference type="Gene3D" id="3.20.20.30">
    <property type="entry name" value="Luciferase-like domain"/>
    <property type="match status" value="1"/>
</dbReference>